<name>A0A0R2JM55_9LACO</name>
<comment type="caution">
    <text evidence="2">The sequence shown here is derived from an EMBL/GenBank/DDBJ whole genome shotgun (WGS) entry which is preliminary data.</text>
</comment>
<evidence type="ECO:0000259" key="1">
    <source>
        <dbReference type="Pfam" id="PF07435"/>
    </source>
</evidence>
<dbReference type="OrthoDB" id="2382185at2"/>
<dbReference type="RefSeq" id="WP_078775184.1">
    <property type="nucleotide sequence ID" value="NZ_FUXS01000003.1"/>
</dbReference>
<evidence type="ECO:0000313" key="3">
    <source>
        <dbReference type="Proteomes" id="UP000051565"/>
    </source>
</evidence>
<dbReference type="Pfam" id="PF07435">
    <property type="entry name" value="YycH"/>
    <property type="match status" value="1"/>
</dbReference>
<dbReference type="AlphaFoldDB" id="A0A0R2JM55"/>
<dbReference type="Gene3D" id="3.10.450.310">
    <property type="match status" value="1"/>
</dbReference>
<accession>A0A0R2JM55</accession>
<dbReference type="CDD" id="cd15787">
    <property type="entry name" value="YycH_N"/>
    <property type="match status" value="1"/>
</dbReference>
<gene>
    <name evidence="2" type="ORF">IV52_GL001420</name>
</gene>
<dbReference type="EMBL" id="JQBT01000036">
    <property type="protein sequence ID" value="KRN78286.1"/>
    <property type="molecule type" value="Genomic_DNA"/>
</dbReference>
<evidence type="ECO:0000313" key="2">
    <source>
        <dbReference type="EMBL" id="KRN78286.1"/>
    </source>
</evidence>
<dbReference type="STRING" id="53444.AYR59_01430"/>
<dbReference type="PATRIC" id="fig|1122148.6.peg.1458"/>
<sequence>MKDRLKRLFLPISLAVAVGISLVLSVSLLTNPARFSNNNHPKQKSALHNDINSRNFLEVYSPTQIIQTDRDGKQQMLTSPTTNLVGEILKNMDNYHFSKIKRISTGNQQKYLDKMNYHDSLMLNYNSSISSNIIGRILHYSGFNGKEDINRIVLPIDDNNRMYLLSDQNHTIYQVNVKSRSLAKIHRIIRHDVTKDHVEMRLRNGRPFLYFPGQVKMKDYGYLLQEQSQSLYLSRIIGNTTNATIKHHKNSTTYNSSDQGLTFSNDGNVIYNNYQTHHNVNNQEEALEAAYRNAIQLGVPLDNTKFDSYTNKDKAVNYRFFIEGFPLYGSEQLGSYSYRFINGNTERYKFSLRDFQIPVPTNRQTTILPSTRNLLRDLKNDGVDMSKVTDVKLGYQIIPDKQNNLLVTLQSTWFVKYHNKWVNYKTLSPHYQAGKENF</sequence>
<dbReference type="Proteomes" id="UP000051565">
    <property type="component" value="Unassembled WGS sequence"/>
</dbReference>
<reference evidence="2 3" key="1">
    <citation type="journal article" date="2015" name="Genome Announc.">
        <title>Expanding the biotechnology potential of lactobacilli through comparative genomics of 213 strains and associated genera.</title>
        <authorList>
            <person name="Sun Z."/>
            <person name="Harris H.M."/>
            <person name="McCann A."/>
            <person name="Guo C."/>
            <person name="Argimon S."/>
            <person name="Zhang W."/>
            <person name="Yang X."/>
            <person name="Jeffery I.B."/>
            <person name="Cooney J.C."/>
            <person name="Kagawa T.F."/>
            <person name="Liu W."/>
            <person name="Song Y."/>
            <person name="Salvetti E."/>
            <person name="Wrobel A."/>
            <person name="Rasinkangas P."/>
            <person name="Parkhill J."/>
            <person name="Rea M.C."/>
            <person name="O'Sullivan O."/>
            <person name="Ritari J."/>
            <person name="Douillard F.P."/>
            <person name="Paul Ross R."/>
            <person name="Yang R."/>
            <person name="Briner A.E."/>
            <person name="Felis G.E."/>
            <person name="de Vos W.M."/>
            <person name="Barrangou R."/>
            <person name="Klaenhammer T.R."/>
            <person name="Caufield P.W."/>
            <person name="Cui Y."/>
            <person name="Zhang H."/>
            <person name="O'Toole P.W."/>
        </authorList>
    </citation>
    <scope>NUCLEOTIDE SEQUENCE [LARGE SCALE GENOMIC DNA]</scope>
    <source>
        <strain evidence="2 3">DSM 20690</strain>
    </source>
</reference>
<feature type="domain" description="Regulatory protein YycH" evidence="1">
    <location>
        <begin position="14"/>
        <end position="424"/>
    </location>
</feature>
<organism evidence="2 3">
    <name type="scientific">Fructilactobacillus lindneri DSM 20690 = JCM 11027</name>
    <dbReference type="NCBI Taxonomy" id="1122148"/>
    <lineage>
        <taxon>Bacteria</taxon>
        <taxon>Bacillati</taxon>
        <taxon>Bacillota</taxon>
        <taxon>Bacilli</taxon>
        <taxon>Lactobacillales</taxon>
        <taxon>Lactobacillaceae</taxon>
        <taxon>Fructilactobacillus</taxon>
    </lineage>
</organism>
<dbReference type="GeneID" id="61249543"/>
<proteinExistence type="predicted"/>
<dbReference type="InterPro" id="IPR009996">
    <property type="entry name" value="YycH"/>
</dbReference>
<keyword evidence="3" id="KW-1185">Reference proteome</keyword>
<protein>
    <recommendedName>
        <fullName evidence="1">Regulatory protein YycH domain-containing protein</fullName>
    </recommendedName>
</protein>